<evidence type="ECO:0000256" key="1">
    <source>
        <dbReference type="SAM" id="MobiDB-lite"/>
    </source>
</evidence>
<name>A0A392NA31_9FABA</name>
<evidence type="ECO:0000313" key="2">
    <source>
        <dbReference type="EMBL" id="MCH95908.1"/>
    </source>
</evidence>
<accession>A0A392NA31</accession>
<dbReference type="EMBL" id="LXQA010031030">
    <property type="protein sequence ID" value="MCH95908.1"/>
    <property type="molecule type" value="Genomic_DNA"/>
</dbReference>
<keyword evidence="3" id="KW-1185">Reference proteome</keyword>
<feature type="region of interest" description="Disordered" evidence="1">
    <location>
        <begin position="54"/>
        <end position="124"/>
    </location>
</feature>
<dbReference type="PANTHER" id="PTHR33233">
    <property type="entry name" value="ENDONUCLEASE/EXONUCLEASE/PHOSPHATASE"/>
    <property type="match status" value="1"/>
</dbReference>
<dbReference type="PANTHER" id="PTHR33233:SF17">
    <property type="entry name" value="DUF4283 DOMAIN-CONTAINING PROTEIN"/>
    <property type="match status" value="1"/>
</dbReference>
<comment type="caution">
    <text evidence="2">The sequence shown here is derived from an EMBL/GenBank/DDBJ whole genome shotgun (WGS) entry which is preliminary data.</text>
</comment>
<protein>
    <submittedName>
        <fullName evidence="2">Uncharacterized protein</fullName>
    </submittedName>
</protein>
<proteinExistence type="predicted"/>
<dbReference type="AlphaFoldDB" id="A0A392NA31"/>
<dbReference type="Proteomes" id="UP000265520">
    <property type="component" value="Unassembled WGS sequence"/>
</dbReference>
<sequence length="147" mass="16537">MTCCELCRFRILVEVDITQELAKEITITDSEGGKLKQPVEYEWKPTFCNKCQKSGHQCEAKKRPVKNWVPKATTKEVNEEQKSASQKVSTPTKQRAENNDPDNGEWKKVSKGGRDRGQKPLPTAGVICDNGFETLGMNAIVFHEDVP</sequence>
<organism evidence="2 3">
    <name type="scientific">Trifolium medium</name>
    <dbReference type="NCBI Taxonomy" id="97028"/>
    <lineage>
        <taxon>Eukaryota</taxon>
        <taxon>Viridiplantae</taxon>
        <taxon>Streptophyta</taxon>
        <taxon>Embryophyta</taxon>
        <taxon>Tracheophyta</taxon>
        <taxon>Spermatophyta</taxon>
        <taxon>Magnoliopsida</taxon>
        <taxon>eudicotyledons</taxon>
        <taxon>Gunneridae</taxon>
        <taxon>Pentapetalae</taxon>
        <taxon>rosids</taxon>
        <taxon>fabids</taxon>
        <taxon>Fabales</taxon>
        <taxon>Fabaceae</taxon>
        <taxon>Papilionoideae</taxon>
        <taxon>50 kb inversion clade</taxon>
        <taxon>NPAAA clade</taxon>
        <taxon>Hologalegina</taxon>
        <taxon>IRL clade</taxon>
        <taxon>Trifolieae</taxon>
        <taxon>Trifolium</taxon>
    </lineage>
</organism>
<evidence type="ECO:0000313" key="3">
    <source>
        <dbReference type="Proteomes" id="UP000265520"/>
    </source>
</evidence>
<gene>
    <name evidence="2" type="ORF">A2U01_0016890</name>
</gene>
<feature type="compositionally biased region" description="Basic and acidic residues" evidence="1">
    <location>
        <begin position="94"/>
        <end position="118"/>
    </location>
</feature>
<reference evidence="2 3" key="1">
    <citation type="journal article" date="2018" name="Front. Plant Sci.">
        <title>Red Clover (Trifolium pratense) and Zigzag Clover (T. medium) - A Picture of Genomic Similarities and Differences.</title>
        <authorList>
            <person name="Dluhosova J."/>
            <person name="Istvanek J."/>
            <person name="Nedelnik J."/>
            <person name="Repkova J."/>
        </authorList>
    </citation>
    <scope>NUCLEOTIDE SEQUENCE [LARGE SCALE GENOMIC DNA]</scope>
    <source>
        <strain evidence="3">cv. 10/8</strain>
        <tissue evidence="2">Leaf</tissue>
    </source>
</reference>
<feature type="compositionally biased region" description="Basic and acidic residues" evidence="1">
    <location>
        <begin position="73"/>
        <end position="82"/>
    </location>
</feature>
<feature type="compositionally biased region" description="Polar residues" evidence="1">
    <location>
        <begin position="83"/>
        <end position="93"/>
    </location>
</feature>